<dbReference type="InterPro" id="IPR018181">
    <property type="entry name" value="Heat_shock_70_CS"/>
</dbReference>
<dbReference type="Gene3D" id="2.60.34.10">
    <property type="entry name" value="Substrate Binding Domain Of DNAk, Chain A, domain 1"/>
    <property type="match status" value="1"/>
</dbReference>
<dbReference type="Gene3D" id="3.90.640.10">
    <property type="entry name" value="Actin, Chain A, domain 4"/>
    <property type="match status" value="1"/>
</dbReference>
<evidence type="ECO:0000313" key="5">
    <source>
        <dbReference type="EMBL" id="KAA0191195.1"/>
    </source>
</evidence>
<evidence type="ECO:0000256" key="4">
    <source>
        <dbReference type="RuleBase" id="RU003322"/>
    </source>
</evidence>
<dbReference type="FunFam" id="3.90.640.10:FF:000003">
    <property type="entry name" value="Molecular chaperone DnaK"/>
    <property type="match status" value="1"/>
</dbReference>
<dbReference type="OrthoDB" id="10438042at2759"/>
<evidence type="ECO:0000256" key="3">
    <source>
        <dbReference type="ARBA" id="ARBA00022840"/>
    </source>
</evidence>
<dbReference type="PANTHER" id="PTHR19375">
    <property type="entry name" value="HEAT SHOCK PROTEIN 70KDA"/>
    <property type="match status" value="1"/>
</dbReference>
<dbReference type="Pfam" id="PF00012">
    <property type="entry name" value="HSP70"/>
    <property type="match status" value="1"/>
</dbReference>
<dbReference type="Gene3D" id="3.30.420.40">
    <property type="match status" value="2"/>
</dbReference>
<evidence type="ECO:0000256" key="1">
    <source>
        <dbReference type="ARBA" id="ARBA00007381"/>
    </source>
</evidence>
<organism evidence="5 6">
    <name type="scientific">Fasciolopsis buskii</name>
    <dbReference type="NCBI Taxonomy" id="27845"/>
    <lineage>
        <taxon>Eukaryota</taxon>
        <taxon>Metazoa</taxon>
        <taxon>Spiralia</taxon>
        <taxon>Lophotrochozoa</taxon>
        <taxon>Platyhelminthes</taxon>
        <taxon>Trematoda</taxon>
        <taxon>Digenea</taxon>
        <taxon>Plagiorchiida</taxon>
        <taxon>Echinostomata</taxon>
        <taxon>Echinostomatoidea</taxon>
        <taxon>Fasciolidae</taxon>
        <taxon>Fasciolopsis</taxon>
    </lineage>
</organism>
<comment type="caution">
    <text evidence="5">The sequence shown here is derived from an EMBL/GenBank/DDBJ whole genome shotgun (WGS) entry which is preliminary data.</text>
</comment>
<dbReference type="GO" id="GO:0005524">
    <property type="term" value="F:ATP binding"/>
    <property type="evidence" value="ECO:0007669"/>
    <property type="project" value="UniProtKB-KW"/>
</dbReference>
<dbReference type="SUPFAM" id="SSF53067">
    <property type="entry name" value="Actin-like ATPase domain"/>
    <property type="match status" value="2"/>
</dbReference>
<dbReference type="EMBL" id="LUCM01006495">
    <property type="protein sequence ID" value="KAA0191195.1"/>
    <property type="molecule type" value="Genomic_DNA"/>
</dbReference>
<sequence>MAAIGIDFGTTYSGVTIYRNGLAENVTFEGGCDTSESVVLFDGEQEPKCGKNATCVMTTNSANVVFDFKRMIGRRPDDPNLDPLSNNWPFAVHIENGKFKVEVTDQGERKLYTPEEIAGIYLKYLKEMTLRQLKETPIETVVVGVPASYLAAERMATKEACDYAGLPNVTLIKEPVAAILSKSCDLSEEGKHYLVFDFGGGTFDVSIVRIESRVFSVICIDGDSHLGGRDIDNALCDHVRKKFEEHNKIKLELDRENMIRIRLECEKIKRRLSEAEKSDIYISNFHNEIPLKMTITRALFERITESIYQRTLEITRRIMRTANMTHENIDKVLLVGGSTRIPRVKTLLSDEFGAEKISNILHPDLAVMHGAARYADHLCRRERNLFSDRLISDVQPHAIGLKAENGKFCRLIEPNTTLPVSVIRYGSTTRENQSQVTISVYEGTNELAESCHFLGTVTIDGIPNAKPGVPVIRIQMNIDNSGILKVTANLEGHDRKGELELDVSETVNARTFEMS</sequence>
<keyword evidence="3 4" id="KW-0067">ATP-binding</keyword>
<protein>
    <submittedName>
        <fullName evidence="5">Uncharacterized protein</fullName>
    </submittedName>
</protein>
<accession>A0A8E0VFT1</accession>
<dbReference type="FunFam" id="3.30.30.30:FF:000003">
    <property type="entry name" value="Heat shock protein 9"/>
    <property type="match status" value="1"/>
</dbReference>
<dbReference type="PRINTS" id="PR00301">
    <property type="entry name" value="HEATSHOCK70"/>
</dbReference>
<dbReference type="AlphaFoldDB" id="A0A8E0VFT1"/>
<dbReference type="InterPro" id="IPR029047">
    <property type="entry name" value="HSP70_peptide-bd_sf"/>
</dbReference>
<dbReference type="InterPro" id="IPR043129">
    <property type="entry name" value="ATPase_NBD"/>
</dbReference>
<comment type="similarity">
    <text evidence="1 4">Belongs to the heat shock protein 70 family.</text>
</comment>
<evidence type="ECO:0000256" key="2">
    <source>
        <dbReference type="ARBA" id="ARBA00022741"/>
    </source>
</evidence>
<evidence type="ECO:0000313" key="6">
    <source>
        <dbReference type="Proteomes" id="UP000728185"/>
    </source>
</evidence>
<proteinExistence type="inferred from homology"/>
<dbReference type="InterPro" id="IPR013126">
    <property type="entry name" value="Hsp_70_fam"/>
</dbReference>
<gene>
    <name evidence="5" type="ORF">FBUS_11646</name>
</gene>
<name>A0A8E0VFT1_9TREM</name>
<dbReference type="SUPFAM" id="SSF100920">
    <property type="entry name" value="Heat shock protein 70kD (HSP70), peptide-binding domain"/>
    <property type="match status" value="1"/>
</dbReference>
<dbReference type="GO" id="GO:0140662">
    <property type="term" value="F:ATP-dependent protein folding chaperone"/>
    <property type="evidence" value="ECO:0007669"/>
    <property type="project" value="InterPro"/>
</dbReference>
<dbReference type="Proteomes" id="UP000728185">
    <property type="component" value="Unassembled WGS sequence"/>
</dbReference>
<keyword evidence="6" id="KW-1185">Reference proteome</keyword>
<dbReference type="Gene3D" id="3.30.30.30">
    <property type="match status" value="1"/>
</dbReference>
<reference evidence="5" key="1">
    <citation type="submission" date="2019-05" db="EMBL/GenBank/DDBJ databases">
        <title>Annotation for the trematode Fasciolopsis buski.</title>
        <authorList>
            <person name="Choi Y.-J."/>
        </authorList>
    </citation>
    <scope>NUCLEOTIDE SEQUENCE</scope>
    <source>
        <strain evidence="5">HT</strain>
        <tissue evidence="5">Whole worm</tissue>
    </source>
</reference>
<keyword evidence="2 4" id="KW-0547">Nucleotide-binding</keyword>
<dbReference type="PROSITE" id="PS01036">
    <property type="entry name" value="HSP70_3"/>
    <property type="match status" value="1"/>
</dbReference>
<dbReference type="PROSITE" id="PS00329">
    <property type="entry name" value="HSP70_2"/>
    <property type="match status" value="1"/>
</dbReference>